<reference evidence="1 2" key="1">
    <citation type="submission" date="2017-04" db="EMBL/GenBank/DDBJ databases">
        <title>Complete genome sequence and characterization of temperature-dependent bacteriophage phiA8-29 infecting Aeromonas.</title>
        <authorList>
            <person name="He Y."/>
            <person name="Yang H."/>
        </authorList>
    </citation>
    <scope>NUCLEOTIDE SEQUENCE [LARGE SCALE GENOMIC DNA]</scope>
</reference>
<sequence>MKLSVQPRPAVLDQDGNEVDLGKEILVQKTQVRLILSPKDIVPEGASYHGCSVEVETLGEHIVNLTREVLERGDVRAMKNFYWSLGQALRCVTSEENARLLIEALVEGEAP</sequence>
<keyword evidence="2" id="KW-1185">Reference proteome</keyword>
<evidence type="ECO:0000313" key="1">
    <source>
        <dbReference type="EMBL" id="ARK07925.1"/>
    </source>
</evidence>
<protein>
    <submittedName>
        <fullName evidence="1">Uncharacterized protein</fullName>
    </submittedName>
</protein>
<proteinExistence type="predicted"/>
<evidence type="ECO:0000313" key="2">
    <source>
        <dbReference type="Proteomes" id="UP000221506"/>
    </source>
</evidence>
<name>A0A1W6DYE5_9CAUD</name>
<dbReference type="Proteomes" id="UP000221506">
    <property type="component" value="Segment"/>
</dbReference>
<gene>
    <name evidence="1" type="ORF">phiA829_105</name>
</gene>
<organism evidence="1 2">
    <name type="scientific">Aeromonas phage phiA8-29</name>
    <dbReference type="NCBI Taxonomy" id="1978922"/>
    <lineage>
        <taxon>Viruses</taxon>
        <taxon>Duplodnaviria</taxon>
        <taxon>Heunggongvirae</taxon>
        <taxon>Uroviricota</taxon>
        <taxon>Caudoviricetes</taxon>
        <taxon>Pantevenvirales</taxon>
        <taxon>Ackermannviridae</taxon>
        <taxon>Tedavirus</taxon>
        <taxon>Tedavirus A829</taxon>
    </lineage>
</organism>
<dbReference type="EMBL" id="KY914485">
    <property type="protein sequence ID" value="ARK07925.1"/>
    <property type="molecule type" value="Genomic_DNA"/>
</dbReference>
<accession>A0A1W6DYE5</accession>